<name>N6YTG3_THAL4</name>
<dbReference type="AlphaFoldDB" id="N6YTG3"/>
<dbReference type="Proteomes" id="UP000013232">
    <property type="component" value="Unassembled WGS sequence"/>
</dbReference>
<proteinExistence type="predicted"/>
<dbReference type="SUPFAM" id="SSF55729">
    <property type="entry name" value="Acyl-CoA N-acyltransferases (Nat)"/>
    <property type="match status" value="1"/>
</dbReference>
<dbReference type="RefSeq" id="WP_004342607.1">
    <property type="nucleotide sequence ID" value="NZ_AMXE01000075.1"/>
</dbReference>
<reference evidence="1 2" key="1">
    <citation type="submission" date="2012-09" db="EMBL/GenBank/DDBJ databases">
        <title>Draft Genome Sequences of 6 Strains from Genus Thauera.</title>
        <authorList>
            <person name="Liu B."/>
            <person name="Shapleigh J.P."/>
            <person name="Frostegard A.H."/>
        </authorList>
    </citation>
    <scope>NUCLEOTIDE SEQUENCE [LARGE SCALE GENOMIC DNA]</scope>
    <source>
        <strain evidence="2">47Lol / DSM 12138</strain>
    </source>
</reference>
<evidence type="ECO:0000313" key="2">
    <source>
        <dbReference type="Proteomes" id="UP000013232"/>
    </source>
</evidence>
<sequence>MTTLALSPRASGAFPQPPPARALRGLVIAWTERLRRATAMELRIDVQRPHEDIEAELDTLHGRLHSAADPLSACTRLSAFEARFPGLVFHYREADGEHYIYVEDVVHGRLAGYTVFNRLIEVDRRTDRHVRAPHSKYASAYQRRGIATAVYEWALGQGICLVSGARQSVGAHALWRALGRRHTLGYVAIQGKRMHDLGTEPAPALREDLNTRLILLGRGWSLERLQAQGLLLRAELRPANERLLRRA</sequence>
<dbReference type="eggNOG" id="ENOG502ZU3U">
    <property type="taxonomic scope" value="Bacteria"/>
</dbReference>
<dbReference type="EMBL" id="AMXE01000075">
    <property type="protein sequence ID" value="ENO85438.1"/>
    <property type="molecule type" value="Genomic_DNA"/>
</dbReference>
<dbReference type="InterPro" id="IPR016181">
    <property type="entry name" value="Acyl_CoA_acyltransferase"/>
</dbReference>
<keyword evidence="2" id="KW-1185">Reference proteome</keyword>
<evidence type="ECO:0008006" key="3">
    <source>
        <dbReference type="Google" id="ProtNLM"/>
    </source>
</evidence>
<comment type="caution">
    <text evidence="1">The sequence shown here is derived from an EMBL/GenBank/DDBJ whole genome shotgun (WGS) entry which is preliminary data.</text>
</comment>
<gene>
    <name evidence="1" type="ORF">C666_15355</name>
</gene>
<accession>N6YTG3</accession>
<protein>
    <recommendedName>
        <fullName evidence="3">N-acetyltransferase</fullName>
    </recommendedName>
</protein>
<organism evidence="1 2">
    <name type="scientific">Thauera linaloolentis (strain DSM 12138 / JCM 21573 / CCUG 41526 / CIP 105981 / IAM 15112 / NBRC 102519 / 47Lol)</name>
    <dbReference type="NCBI Taxonomy" id="1123367"/>
    <lineage>
        <taxon>Bacteria</taxon>
        <taxon>Pseudomonadati</taxon>
        <taxon>Pseudomonadota</taxon>
        <taxon>Betaproteobacteria</taxon>
        <taxon>Rhodocyclales</taxon>
        <taxon>Zoogloeaceae</taxon>
        <taxon>Thauera</taxon>
    </lineage>
</organism>
<evidence type="ECO:0000313" key="1">
    <source>
        <dbReference type="EMBL" id="ENO85438.1"/>
    </source>
</evidence>